<evidence type="ECO:0000313" key="7">
    <source>
        <dbReference type="Proteomes" id="UP000736672"/>
    </source>
</evidence>
<reference evidence="6" key="1">
    <citation type="journal article" date="2021" name="Nat. Commun.">
        <title>Genetic determinants of endophytism in the Arabidopsis root mycobiome.</title>
        <authorList>
            <person name="Mesny F."/>
            <person name="Miyauchi S."/>
            <person name="Thiergart T."/>
            <person name="Pickel B."/>
            <person name="Atanasova L."/>
            <person name="Karlsson M."/>
            <person name="Huettel B."/>
            <person name="Barry K.W."/>
            <person name="Haridas S."/>
            <person name="Chen C."/>
            <person name="Bauer D."/>
            <person name="Andreopoulos W."/>
            <person name="Pangilinan J."/>
            <person name="LaButti K."/>
            <person name="Riley R."/>
            <person name="Lipzen A."/>
            <person name="Clum A."/>
            <person name="Drula E."/>
            <person name="Henrissat B."/>
            <person name="Kohler A."/>
            <person name="Grigoriev I.V."/>
            <person name="Martin F.M."/>
            <person name="Hacquard S."/>
        </authorList>
    </citation>
    <scope>NUCLEOTIDE SEQUENCE</scope>
    <source>
        <strain evidence="6">FSSC 5 MPI-SDFR-AT-0091</strain>
    </source>
</reference>
<dbReference type="OrthoDB" id="6486656at2759"/>
<dbReference type="Pfam" id="PF04082">
    <property type="entry name" value="Fungal_trans"/>
    <property type="match status" value="1"/>
</dbReference>
<evidence type="ECO:0000259" key="5">
    <source>
        <dbReference type="Pfam" id="PF04082"/>
    </source>
</evidence>
<dbReference type="Proteomes" id="UP000736672">
    <property type="component" value="Unassembled WGS sequence"/>
</dbReference>
<keyword evidence="4" id="KW-0539">Nucleus</keyword>
<evidence type="ECO:0000256" key="1">
    <source>
        <dbReference type="ARBA" id="ARBA00023015"/>
    </source>
</evidence>
<dbReference type="PANTHER" id="PTHR47424">
    <property type="entry name" value="REGULATORY PROTEIN GAL4"/>
    <property type="match status" value="1"/>
</dbReference>
<evidence type="ECO:0000256" key="4">
    <source>
        <dbReference type="ARBA" id="ARBA00023242"/>
    </source>
</evidence>
<name>A0A9P9H4F7_FUSSL</name>
<dbReference type="InterPro" id="IPR007219">
    <property type="entry name" value="XnlR_reg_dom"/>
</dbReference>
<evidence type="ECO:0000256" key="3">
    <source>
        <dbReference type="ARBA" id="ARBA00023163"/>
    </source>
</evidence>
<dbReference type="GO" id="GO:0006351">
    <property type="term" value="P:DNA-templated transcription"/>
    <property type="evidence" value="ECO:0007669"/>
    <property type="project" value="InterPro"/>
</dbReference>
<sequence length="246" mass="27458">MGYNFAQGLGELRGAVDQYEPSRIKTRVDHALAKTDPRIVAQTQPSHIQRYLGEVSDLRFFSLVERVLQTQDRPADVDLEFDSYEQDCNMMDSDVVGGKAVDPPSLDAAQPFIDVYFSTIHFPYPFVPQSVFRKTYRKVQDSRNEKRRLGSTRLALIYVIGAIGAYYTSFTGKDSGIGKLHEVYFLHALSLTAPAGTDRSIDQVSLLLVQCFYLLAMLDDAGPGCSHSPDSLKGKGLLKAENRLRV</sequence>
<accession>A0A9P9H4F7</accession>
<evidence type="ECO:0000256" key="2">
    <source>
        <dbReference type="ARBA" id="ARBA00023125"/>
    </source>
</evidence>
<evidence type="ECO:0000313" key="6">
    <source>
        <dbReference type="EMBL" id="KAH7250846.1"/>
    </source>
</evidence>
<dbReference type="PANTHER" id="PTHR47424:SF3">
    <property type="entry name" value="REGULATORY PROTEIN GAL4"/>
    <property type="match status" value="1"/>
</dbReference>
<keyword evidence="1" id="KW-0805">Transcription regulation</keyword>
<gene>
    <name evidence="6" type="ORF">B0J15DRAFT_561420</name>
</gene>
<feature type="domain" description="Xylanolytic transcriptional activator regulatory" evidence="5">
    <location>
        <begin position="113"/>
        <end position="219"/>
    </location>
</feature>
<dbReference type="GO" id="GO:0008270">
    <property type="term" value="F:zinc ion binding"/>
    <property type="evidence" value="ECO:0007669"/>
    <property type="project" value="InterPro"/>
</dbReference>
<protein>
    <recommendedName>
        <fullName evidence="5">Xylanolytic transcriptional activator regulatory domain-containing protein</fullName>
    </recommendedName>
</protein>
<dbReference type="CDD" id="cd12148">
    <property type="entry name" value="fungal_TF_MHR"/>
    <property type="match status" value="1"/>
</dbReference>
<organism evidence="6 7">
    <name type="scientific">Fusarium solani</name>
    <name type="common">Filamentous fungus</name>
    <dbReference type="NCBI Taxonomy" id="169388"/>
    <lineage>
        <taxon>Eukaryota</taxon>
        <taxon>Fungi</taxon>
        <taxon>Dikarya</taxon>
        <taxon>Ascomycota</taxon>
        <taxon>Pezizomycotina</taxon>
        <taxon>Sordariomycetes</taxon>
        <taxon>Hypocreomycetidae</taxon>
        <taxon>Hypocreales</taxon>
        <taxon>Nectriaceae</taxon>
        <taxon>Fusarium</taxon>
        <taxon>Fusarium solani species complex</taxon>
    </lineage>
</organism>
<dbReference type="EMBL" id="JAGTJS010000012">
    <property type="protein sequence ID" value="KAH7250846.1"/>
    <property type="molecule type" value="Genomic_DNA"/>
</dbReference>
<dbReference type="AlphaFoldDB" id="A0A9P9H4F7"/>
<dbReference type="InterPro" id="IPR051127">
    <property type="entry name" value="Fungal_SecMet_Regulators"/>
</dbReference>
<keyword evidence="2" id="KW-0238">DNA-binding</keyword>
<proteinExistence type="predicted"/>
<keyword evidence="3" id="KW-0804">Transcription</keyword>
<dbReference type="GO" id="GO:0003677">
    <property type="term" value="F:DNA binding"/>
    <property type="evidence" value="ECO:0007669"/>
    <property type="project" value="UniProtKB-KW"/>
</dbReference>
<comment type="caution">
    <text evidence="6">The sequence shown here is derived from an EMBL/GenBank/DDBJ whole genome shotgun (WGS) entry which is preliminary data.</text>
</comment>
<keyword evidence="7" id="KW-1185">Reference proteome</keyword>